<dbReference type="RefSeq" id="WP_005047271.1">
    <property type="nucleotide sequence ID" value="NZ_KB849780.1"/>
</dbReference>
<dbReference type="GeneID" id="92919535"/>
<keyword evidence="1" id="KW-0812">Transmembrane</keyword>
<accession>A0ABN0K655</accession>
<gene>
    <name evidence="2" type="ORF">F936_02094</name>
</gene>
<keyword evidence="1" id="KW-0472">Membrane</keyword>
<dbReference type="EMBL" id="APQI01000004">
    <property type="protein sequence ID" value="ENV99011.1"/>
    <property type="molecule type" value="Genomic_DNA"/>
</dbReference>
<evidence type="ECO:0000313" key="3">
    <source>
        <dbReference type="Proteomes" id="UP000013024"/>
    </source>
</evidence>
<reference evidence="2 3" key="1">
    <citation type="submission" date="2013-02" db="EMBL/GenBank/DDBJ databases">
        <title>The Genome Sequence of Acinetobacter calcoaceticus CIP 81.8.</title>
        <authorList>
            <consortium name="The Broad Institute Genome Sequencing Platform"/>
            <consortium name="The Broad Institute Genome Sequencing Center for Infectious Disease"/>
            <person name="Cerqueira G."/>
            <person name="Feldgarden M."/>
            <person name="Courvalin P."/>
            <person name="Perichon B."/>
            <person name="Grillot-Courvalin C."/>
            <person name="Clermont D."/>
            <person name="Rocha E."/>
            <person name="Yoon E.-J."/>
            <person name="Nemec A."/>
            <person name="Walker B."/>
            <person name="Young S.K."/>
            <person name="Zeng Q."/>
            <person name="Gargeya S."/>
            <person name="Fitzgerald M."/>
            <person name="Haas B."/>
            <person name="Abouelleil A."/>
            <person name="Alvarado L."/>
            <person name="Arachchi H.M."/>
            <person name="Berlin A.M."/>
            <person name="Chapman S.B."/>
            <person name="Dewar J."/>
            <person name="Goldberg J."/>
            <person name="Griggs A."/>
            <person name="Gujja S."/>
            <person name="Hansen M."/>
            <person name="Howarth C."/>
            <person name="Imamovic A."/>
            <person name="Larimer J."/>
            <person name="McCowan C."/>
            <person name="Murphy C."/>
            <person name="Neiman D."/>
            <person name="Pearson M."/>
            <person name="Priest M."/>
            <person name="Roberts A."/>
            <person name="Saif S."/>
            <person name="Shea T."/>
            <person name="Sisk P."/>
            <person name="Sykes S."/>
            <person name="Wortman J."/>
            <person name="Nusbaum C."/>
            <person name="Birren B."/>
        </authorList>
    </citation>
    <scope>NUCLEOTIDE SEQUENCE [LARGE SCALE GENOMIC DNA]</scope>
    <source>
        <strain evidence="2 3">CIP 81.8</strain>
    </source>
</reference>
<organism evidence="2 3">
    <name type="scientific">Acinetobacter calcoaceticus DSM 30006 = CIP 81.8</name>
    <dbReference type="NCBI Taxonomy" id="981331"/>
    <lineage>
        <taxon>Bacteria</taxon>
        <taxon>Pseudomonadati</taxon>
        <taxon>Pseudomonadota</taxon>
        <taxon>Gammaproteobacteria</taxon>
        <taxon>Moraxellales</taxon>
        <taxon>Moraxellaceae</taxon>
        <taxon>Acinetobacter</taxon>
        <taxon>Acinetobacter calcoaceticus/baumannii complex</taxon>
    </lineage>
</organism>
<sequence length="135" mass="15869">MQEILNFLENNHGILSIMITVFSAFALVLSLYVTRKQYLELRKAEKEYVDLLIKEKEFLKLLKDSEELDLQKTLASKYISKTNFDEKVFTNVFLKLDDSKRSLLQSAVFQKTDKNRKAYFEHLVDIAKKIVMTHS</sequence>
<protein>
    <submittedName>
        <fullName evidence="2">Uncharacterized protein</fullName>
    </submittedName>
</protein>
<evidence type="ECO:0000313" key="2">
    <source>
        <dbReference type="EMBL" id="ENV99011.1"/>
    </source>
</evidence>
<feature type="transmembrane region" description="Helical" evidence="1">
    <location>
        <begin position="12"/>
        <end position="33"/>
    </location>
</feature>
<evidence type="ECO:0000256" key="1">
    <source>
        <dbReference type="SAM" id="Phobius"/>
    </source>
</evidence>
<proteinExistence type="predicted"/>
<keyword evidence="1" id="KW-1133">Transmembrane helix</keyword>
<dbReference type="Proteomes" id="UP000013024">
    <property type="component" value="Unassembled WGS sequence"/>
</dbReference>
<name>A0ABN0K655_ACICA</name>
<keyword evidence="3" id="KW-1185">Reference proteome</keyword>
<comment type="caution">
    <text evidence="2">The sequence shown here is derived from an EMBL/GenBank/DDBJ whole genome shotgun (WGS) entry which is preliminary data.</text>
</comment>